<keyword evidence="3" id="KW-1185">Reference proteome</keyword>
<evidence type="ECO:0000313" key="2">
    <source>
        <dbReference type="EMBL" id="KAH9416880.1"/>
    </source>
</evidence>
<protein>
    <submittedName>
        <fullName evidence="2">Uncharacterized protein</fullName>
    </submittedName>
</protein>
<gene>
    <name evidence="2" type="ORF">DERP_013851</name>
</gene>
<feature type="compositionally biased region" description="Low complexity" evidence="1">
    <location>
        <begin position="35"/>
        <end position="53"/>
    </location>
</feature>
<feature type="compositionally biased region" description="Basic residues" evidence="1">
    <location>
        <begin position="1"/>
        <end position="12"/>
    </location>
</feature>
<proteinExistence type="predicted"/>
<evidence type="ECO:0000256" key="1">
    <source>
        <dbReference type="SAM" id="MobiDB-lite"/>
    </source>
</evidence>
<evidence type="ECO:0000313" key="3">
    <source>
        <dbReference type="Proteomes" id="UP000887458"/>
    </source>
</evidence>
<name>A0ABQ8J3E1_DERPT</name>
<dbReference type="Proteomes" id="UP000887458">
    <property type="component" value="Unassembled WGS sequence"/>
</dbReference>
<comment type="caution">
    <text evidence="2">The sequence shown here is derived from an EMBL/GenBank/DDBJ whole genome shotgun (WGS) entry which is preliminary data.</text>
</comment>
<feature type="region of interest" description="Disordered" evidence="1">
    <location>
        <begin position="1"/>
        <end position="98"/>
    </location>
</feature>
<reference evidence="2 3" key="2">
    <citation type="journal article" date="2022" name="Mol. Biol. Evol.">
        <title>Comparative Genomics Reveals Insights into the Divergent Evolution of Astigmatic Mites and Household Pest Adaptations.</title>
        <authorList>
            <person name="Xiong Q."/>
            <person name="Wan A.T."/>
            <person name="Liu X."/>
            <person name="Fung C.S."/>
            <person name="Xiao X."/>
            <person name="Malainual N."/>
            <person name="Hou J."/>
            <person name="Wang L."/>
            <person name="Wang M."/>
            <person name="Yang K.Y."/>
            <person name="Cui Y."/>
            <person name="Leung E.L."/>
            <person name="Nong W."/>
            <person name="Shin S.K."/>
            <person name="Au S.W."/>
            <person name="Jeong K.Y."/>
            <person name="Chew F.T."/>
            <person name="Hui J.H."/>
            <person name="Leung T.F."/>
            <person name="Tungtrongchitr A."/>
            <person name="Zhong N."/>
            <person name="Liu Z."/>
            <person name="Tsui S.K."/>
        </authorList>
    </citation>
    <scope>NUCLEOTIDE SEQUENCE [LARGE SCALE GENOMIC DNA]</scope>
    <source>
        <strain evidence="2">Derp</strain>
    </source>
</reference>
<dbReference type="EMBL" id="NJHN03000085">
    <property type="protein sequence ID" value="KAH9416880.1"/>
    <property type="molecule type" value="Genomic_DNA"/>
</dbReference>
<organism evidence="2 3">
    <name type="scientific">Dermatophagoides pteronyssinus</name>
    <name type="common">European house dust mite</name>
    <dbReference type="NCBI Taxonomy" id="6956"/>
    <lineage>
        <taxon>Eukaryota</taxon>
        <taxon>Metazoa</taxon>
        <taxon>Ecdysozoa</taxon>
        <taxon>Arthropoda</taxon>
        <taxon>Chelicerata</taxon>
        <taxon>Arachnida</taxon>
        <taxon>Acari</taxon>
        <taxon>Acariformes</taxon>
        <taxon>Sarcoptiformes</taxon>
        <taxon>Astigmata</taxon>
        <taxon>Psoroptidia</taxon>
        <taxon>Analgoidea</taxon>
        <taxon>Pyroglyphidae</taxon>
        <taxon>Dermatophagoidinae</taxon>
        <taxon>Dermatophagoides</taxon>
    </lineage>
</organism>
<feature type="compositionally biased region" description="Acidic residues" evidence="1">
    <location>
        <begin position="54"/>
        <end position="86"/>
    </location>
</feature>
<feature type="compositionally biased region" description="Acidic residues" evidence="1">
    <location>
        <begin position="17"/>
        <end position="34"/>
    </location>
</feature>
<sequence>MKKSTNKQKRARHEAPDFDDDFDEAPDFEDEPEAESLSPASESLPDSSPLSAPDLEEAPDLDFDLDEAPDFDDDFEEAPDFEDEPEAELHSLDSDPSSDFEPTLYGYSFDIIKKTTAPNDHVSALIGSNSSFDGSPYISVILIKLSFCAGLNNILIGCISRCAIPISPRKSIPFNN</sequence>
<accession>A0ABQ8J3E1</accession>
<reference evidence="2 3" key="1">
    <citation type="journal article" date="2018" name="J. Allergy Clin. Immunol.">
        <title>High-quality assembly of Dermatophagoides pteronyssinus genome and transcriptome reveals a wide range of novel allergens.</title>
        <authorList>
            <person name="Liu X.Y."/>
            <person name="Yang K.Y."/>
            <person name="Wang M.Q."/>
            <person name="Kwok J.S."/>
            <person name="Zeng X."/>
            <person name="Yang Z."/>
            <person name="Xiao X.J."/>
            <person name="Lau C.P."/>
            <person name="Li Y."/>
            <person name="Huang Z.M."/>
            <person name="Ba J.G."/>
            <person name="Yim A.K."/>
            <person name="Ouyang C.Y."/>
            <person name="Ngai S.M."/>
            <person name="Chan T.F."/>
            <person name="Leung E.L."/>
            <person name="Liu L."/>
            <person name="Liu Z.G."/>
            <person name="Tsui S.K."/>
        </authorList>
    </citation>
    <scope>NUCLEOTIDE SEQUENCE [LARGE SCALE GENOMIC DNA]</scope>
    <source>
        <strain evidence="2">Derp</strain>
    </source>
</reference>